<dbReference type="Gene3D" id="2.40.50.100">
    <property type="match status" value="1"/>
</dbReference>
<gene>
    <name evidence="4" type="ORF">CH357_05705</name>
</gene>
<dbReference type="InterPro" id="IPR003016">
    <property type="entry name" value="2-oxoA_DH_lipoyl-BS"/>
</dbReference>
<dbReference type="OrthoDB" id="9805770at2"/>
<dbReference type="CDD" id="cd06849">
    <property type="entry name" value="lipoyl_domain"/>
    <property type="match status" value="1"/>
</dbReference>
<evidence type="ECO:0000313" key="5">
    <source>
        <dbReference type="Proteomes" id="UP000232196"/>
    </source>
</evidence>
<dbReference type="EMBL" id="NPDN01000003">
    <property type="protein sequence ID" value="PJZ25999.1"/>
    <property type="molecule type" value="Genomic_DNA"/>
</dbReference>
<feature type="domain" description="Lipoyl-binding" evidence="3">
    <location>
        <begin position="10"/>
        <end position="80"/>
    </location>
</feature>
<proteinExistence type="predicted"/>
<dbReference type="RefSeq" id="WP_100705799.1">
    <property type="nucleotide sequence ID" value="NZ_NPDL01000015.1"/>
</dbReference>
<dbReference type="Pfam" id="PF00364">
    <property type="entry name" value="Biotin_lipoyl"/>
    <property type="match status" value="1"/>
</dbReference>
<sequence length="86" mass="9697">MASKTEDFELITPDLGDTDKIELVRWNFRLGDRIDEGSEVCELVTDKASFPMESPISGILARIDREKGSIIKKGEILGMIRRKVSE</sequence>
<dbReference type="SUPFAM" id="SSF51230">
    <property type="entry name" value="Single hybrid motif"/>
    <property type="match status" value="1"/>
</dbReference>
<organism evidence="4 5">
    <name type="scientific">Leptospira hartskeerlii</name>
    <dbReference type="NCBI Taxonomy" id="2023177"/>
    <lineage>
        <taxon>Bacteria</taxon>
        <taxon>Pseudomonadati</taxon>
        <taxon>Spirochaetota</taxon>
        <taxon>Spirochaetia</taxon>
        <taxon>Leptospirales</taxon>
        <taxon>Leptospiraceae</taxon>
        <taxon>Leptospira</taxon>
    </lineage>
</organism>
<name>A0A2M9XEE7_9LEPT</name>
<dbReference type="Proteomes" id="UP000232196">
    <property type="component" value="Unassembled WGS sequence"/>
</dbReference>
<accession>A0A2M9XEE7</accession>
<keyword evidence="2" id="KW-0450">Lipoyl</keyword>
<keyword evidence="5" id="KW-1185">Reference proteome</keyword>
<comment type="caution">
    <text evidence="4">The sequence shown here is derived from an EMBL/GenBank/DDBJ whole genome shotgun (WGS) entry which is preliminary data.</text>
</comment>
<reference evidence="4 5" key="1">
    <citation type="submission" date="2017-07" db="EMBL/GenBank/DDBJ databases">
        <title>Leptospira spp. isolated from tropical soils.</title>
        <authorList>
            <person name="Thibeaux R."/>
            <person name="Iraola G."/>
            <person name="Ferres I."/>
            <person name="Bierque E."/>
            <person name="Girault D."/>
            <person name="Soupe-Gilbert M.-E."/>
            <person name="Picardeau M."/>
            <person name="Goarant C."/>
        </authorList>
    </citation>
    <scope>NUCLEOTIDE SEQUENCE [LARGE SCALE GENOMIC DNA]</scope>
    <source>
        <strain evidence="4 5">MCA1-C-A1</strain>
    </source>
</reference>
<evidence type="ECO:0000256" key="1">
    <source>
        <dbReference type="ARBA" id="ARBA00001938"/>
    </source>
</evidence>
<dbReference type="InterPro" id="IPR000089">
    <property type="entry name" value="Biotin_lipoyl"/>
</dbReference>
<protein>
    <recommendedName>
        <fullName evidence="3">Lipoyl-binding domain-containing protein</fullName>
    </recommendedName>
</protein>
<evidence type="ECO:0000313" key="4">
    <source>
        <dbReference type="EMBL" id="PJZ25999.1"/>
    </source>
</evidence>
<dbReference type="AlphaFoldDB" id="A0A2M9XEE7"/>
<comment type="cofactor">
    <cofactor evidence="1">
        <name>(R)-lipoate</name>
        <dbReference type="ChEBI" id="CHEBI:83088"/>
    </cofactor>
</comment>
<evidence type="ECO:0000259" key="3">
    <source>
        <dbReference type="Pfam" id="PF00364"/>
    </source>
</evidence>
<evidence type="ECO:0000256" key="2">
    <source>
        <dbReference type="ARBA" id="ARBA00022823"/>
    </source>
</evidence>
<dbReference type="InterPro" id="IPR011053">
    <property type="entry name" value="Single_hybrid_motif"/>
</dbReference>
<dbReference type="PROSITE" id="PS00189">
    <property type="entry name" value="LIPOYL"/>
    <property type="match status" value="1"/>
</dbReference>